<dbReference type="Gene3D" id="3.40.50.620">
    <property type="entry name" value="HUPs"/>
    <property type="match status" value="1"/>
</dbReference>
<dbReference type="EMBL" id="DRWN01000027">
    <property type="protein sequence ID" value="HHK68238.1"/>
    <property type="molecule type" value="Genomic_DNA"/>
</dbReference>
<evidence type="ECO:0000313" key="4">
    <source>
        <dbReference type="EMBL" id="HHK68238.1"/>
    </source>
</evidence>
<evidence type="ECO:0000256" key="2">
    <source>
        <dbReference type="ARBA" id="ARBA00022962"/>
    </source>
</evidence>
<organism evidence="4">
    <name type="scientific">Caldiarchaeum subterraneum</name>
    <dbReference type="NCBI Taxonomy" id="311458"/>
    <lineage>
        <taxon>Archaea</taxon>
        <taxon>Nitrososphaerota</taxon>
        <taxon>Candidatus Caldarchaeales</taxon>
        <taxon>Candidatus Caldarchaeaceae</taxon>
        <taxon>Candidatus Caldarchaeum</taxon>
    </lineage>
</organism>
<evidence type="ECO:0000259" key="3">
    <source>
        <dbReference type="Pfam" id="PF00733"/>
    </source>
</evidence>
<dbReference type="GO" id="GO:0004066">
    <property type="term" value="F:asparagine synthase (glutamine-hydrolyzing) activity"/>
    <property type="evidence" value="ECO:0007669"/>
    <property type="project" value="InterPro"/>
</dbReference>
<comment type="caution">
    <text evidence="4">The sequence shown here is derived from an EMBL/GenBank/DDBJ whole genome shotgun (WGS) entry which is preliminary data.</text>
</comment>
<feature type="domain" description="Asparagine synthetase" evidence="3">
    <location>
        <begin position="167"/>
        <end position="302"/>
    </location>
</feature>
<dbReference type="SUPFAM" id="SSF52402">
    <property type="entry name" value="Adenine nucleotide alpha hydrolases-like"/>
    <property type="match status" value="1"/>
</dbReference>
<dbReference type="InterPro" id="IPR014729">
    <property type="entry name" value="Rossmann-like_a/b/a_fold"/>
</dbReference>
<dbReference type="InterPro" id="IPR051857">
    <property type="entry name" value="Asn_synthetase_domain"/>
</dbReference>
<dbReference type="Pfam" id="PF00733">
    <property type="entry name" value="Asn_synthase"/>
    <property type="match status" value="1"/>
</dbReference>
<dbReference type="PANTHER" id="PTHR45937">
    <property type="entry name" value="ASPARAGINE SYNTHETASE DOMAIN-CONTAINING PROTEIN 1"/>
    <property type="match status" value="1"/>
</dbReference>
<dbReference type="GO" id="GO:0006529">
    <property type="term" value="P:asparagine biosynthetic process"/>
    <property type="evidence" value="ECO:0007669"/>
    <property type="project" value="InterPro"/>
</dbReference>
<reference evidence="4" key="1">
    <citation type="journal article" date="2020" name="mSystems">
        <title>Genome- and Community-Level Interaction Insights into Carbon Utilization and Element Cycling Functions of Hydrothermarchaeota in Hydrothermal Sediment.</title>
        <authorList>
            <person name="Zhou Z."/>
            <person name="Liu Y."/>
            <person name="Xu W."/>
            <person name="Pan J."/>
            <person name="Luo Z.H."/>
            <person name="Li M."/>
        </authorList>
    </citation>
    <scope>NUCLEOTIDE SEQUENCE [LARGE SCALE GENOMIC DNA]</scope>
    <source>
        <strain evidence="4">SpSt-1056</strain>
    </source>
</reference>
<evidence type="ECO:0000256" key="1">
    <source>
        <dbReference type="ARBA" id="ARBA00022605"/>
    </source>
</evidence>
<accession>A0A7C5L9F3</accession>
<protein>
    <recommendedName>
        <fullName evidence="3">Asparagine synthetase domain-containing protein</fullName>
    </recommendedName>
</protein>
<name>A0A7C5L9F3_CALS0</name>
<gene>
    <name evidence="4" type="ORF">ENM11_03660</name>
</gene>
<proteinExistence type="predicted"/>
<keyword evidence="2" id="KW-0315">Glutamine amidotransferase</keyword>
<keyword evidence="1" id="KW-0028">Amino-acid biosynthesis</keyword>
<dbReference type="CDD" id="cd01991">
    <property type="entry name" value="Asn_synthase_B_C"/>
    <property type="match status" value="1"/>
</dbReference>
<dbReference type="AlphaFoldDB" id="A0A7C5L9F3"/>
<sequence length="410" mass="44373">MLKYFISVGSDASPKTFRHDLCEVFRLESGVKASLYLAGEALEAENFYEGFLEKTVVVQLVHRAGRQAAEHLRDAVDLTDALKGLDGFFAGVVLGESLMVFRDHVGLVPVYVVGDGVKIVTNIPAEAKAWTTEPKPLEPATVADVLKGKSYKFWRPAYYESNAEELLKRLSDAVKNLCPKNSAVFFSGGLDSVILAKLLDLHGLNPALLTLGVKGSRDFERGEKAATLLGLEAVGITVDLQRVEKTLSTLKPVLGMMSPMDASIAAAMYILSAEAVSLGCSAAVSGQGADELFGGYRKYTTVLESKGYMGLEEALKNDFQALHVFGLPRDFTAVRCGGTYLLTPYLTRKVIEAATSTPAAQKIAVEKGRVVRKKVLREVCRSLGLGELAAVEKKALQYSSGLEKIVRKMV</sequence>
<dbReference type="PANTHER" id="PTHR45937:SF1">
    <property type="entry name" value="ASPARAGINE SYNTHETASE DOMAIN-CONTAINING PROTEIN 1"/>
    <property type="match status" value="1"/>
</dbReference>
<dbReference type="InterPro" id="IPR001962">
    <property type="entry name" value="Asn_synthase"/>
</dbReference>